<feature type="transmembrane region" description="Helical" evidence="5">
    <location>
        <begin position="211"/>
        <end position="230"/>
    </location>
</feature>
<evidence type="ECO:0000256" key="5">
    <source>
        <dbReference type="SAM" id="Phobius"/>
    </source>
</evidence>
<feature type="transmembrane region" description="Helical" evidence="5">
    <location>
        <begin position="56"/>
        <end position="78"/>
    </location>
</feature>
<proteinExistence type="predicted"/>
<feature type="transmembrane region" description="Helical" evidence="5">
    <location>
        <begin position="26"/>
        <end position="44"/>
    </location>
</feature>
<feature type="transmembrane region" description="Helical" evidence="5">
    <location>
        <begin position="99"/>
        <end position="123"/>
    </location>
</feature>
<sequence length="242" mass="26550">MKNDILTVLWKERKALFKVQGGRSRILLVMLTPILLAVIMPLTFDGPEEWTDTVFSMLIAVIVPMMLVGVTIPGSFAGERERNTLETLLASRLPDRAILIGKWSVSVVFAWLVTLAALLLGLVTVNIKFWGGGLVFYSPTVAIGDLLISLLIATTVAGAGVLISLRANTVQQASQTLMMIFLLPLILFQVVAVFALRPMIEYLENMNGEQLLIIVLLVLVVIDVIVNALAANRFQRAKLILI</sequence>
<feature type="transmembrane region" description="Helical" evidence="5">
    <location>
        <begin position="143"/>
        <end position="165"/>
    </location>
</feature>
<evidence type="ECO:0000259" key="6">
    <source>
        <dbReference type="Pfam" id="PF01061"/>
    </source>
</evidence>
<keyword evidence="4 5" id="KW-0472">Membrane</keyword>
<dbReference type="Pfam" id="PF01061">
    <property type="entry name" value="ABC2_membrane"/>
    <property type="match status" value="1"/>
</dbReference>
<feature type="transmembrane region" description="Helical" evidence="5">
    <location>
        <begin position="177"/>
        <end position="199"/>
    </location>
</feature>
<evidence type="ECO:0000256" key="3">
    <source>
        <dbReference type="ARBA" id="ARBA00022989"/>
    </source>
</evidence>
<dbReference type="EMBL" id="BARS01008016">
    <property type="protein sequence ID" value="GAF72688.1"/>
    <property type="molecule type" value="Genomic_DNA"/>
</dbReference>
<dbReference type="AlphaFoldDB" id="X0RV70"/>
<comment type="caution">
    <text evidence="7">The sequence shown here is derived from an EMBL/GenBank/DDBJ whole genome shotgun (WGS) entry which is preliminary data.</text>
</comment>
<dbReference type="GO" id="GO:0016020">
    <property type="term" value="C:membrane"/>
    <property type="evidence" value="ECO:0007669"/>
    <property type="project" value="UniProtKB-SubCell"/>
</dbReference>
<name>X0RV70_9ZZZZ</name>
<organism evidence="7">
    <name type="scientific">marine sediment metagenome</name>
    <dbReference type="NCBI Taxonomy" id="412755"/>
    <lineage>
        <taxon>unclassified sequences</taxon>
        <taxon>metagenomes</taxon>
        <taxon>ecological metagenomes</taxon>
    </lineage>
</organism>
<accession>X0RV70</accession>
<protein>
    <recommendedName>
        <fullName evidence="6">ABC-2 type transporter transmembrane domain-containing protein</fullName>
    </recommendedName>
</protein>
<keyword evidence="3 5" id="KW-1133">Transmembrane helix</keyword>
<reference evidence="7" key="1">
    <citation type="journal article" date="2014" name="Front. Microbiol.">
        <title>High frequency of phylogenetically diverse reductive dehalogenase-homologous genes in deep subseafloor sedimentary metagenomes.</title>
        <authorList>
            <person name="Kawai M."/>
            <person name="Futagami T."/>
            <person name="Toyoda A."/>
            <person name="Takaki Y."/>
            <person name="Nishi S."/>
            <person name="Hori S."/>
            <person name="Arai W."/>
            <person name="Tsubouchi T."/>
            <person name="Morono Y."/>
            <person name="Uchiyama I."/>
            <person name="Ito T."/>
            <person name="Fujiyama A."/>
            <person name="Inagaki F."/>
            <person name="Takami H."/>
        </authorList>
    </citation>
    <scope>NUCLEOTIDE SEQUENCE</scope>
    <source>
        <strain evidence="7">Expedition CK06-06</strain>
    </source>
</reference>
<keyword evidence="2 5" id="KW-0812">Transmembrane</keyword>
<evidence type="ECO:0000256" key="4">
    <source>
        <dbReference type="ARBA" id="ARBA00023136"/>
    </source>
</evidence>
<gene>
    <name evidence="7" type="ORF">S01H1_15361</name>
</gene>
<evidence type="ECO:0000256" key="1">
    <source>
        <dbReference type="ARBA" id="ARBA00004141"/>
    </source>
</evidence>
<dbReference type="InterPro" id="IPR013525">
    <property type="entry name" value="ABC2_TM"/>
</dbReference>
<comment type="subcellular location">
    <subcellularLocation>
        <location evidence="1">Membrane</location>
        <topology evidence="1">Multi-pass membrane protein</topology>
    </subcellularLocation>
</comment>
<feature type="domain" description="ABC-2 type transporter transmembrane" evidence="6">
    <location>
        <begin position="8"/>
        <end position="188"/>
    </location>
</feature>
<evidence type="ECO:0000313" key="7">
    <source>
        <dbReference type="EMBL" id="GAF72688.1"/>
    </source>
</evidence>
<dbReference type="GO" id="GO:0140359">
    <property type="term" value="F:ABC-type transporter activity"/>
    <property type="evidence" value="ECO:0007669"/>
    <property type="project" value="InterPro"/>
</dbReference>
<evidence type="ECO:0000256" key="2">
    <source>
        <dbReference type="ARBA" id="ARBA00022692"/>
    </source>
</evidence>